<keyword evidence="3" id="KW-1185">Reference proteome</keyword>
<accession>A0ABP4CHG9</accession>
<evidence type="ECO:0000313" key="3">
    <source>
        <dbReference type="Proteomes" id="UP001500665"/>
    </source>
</evidence>
<dbReference type="EMBL" id="BAAAHH010000050">
    <property type="protein sequence ID" value="GAA0967558.1"/>
    <property type="molecule type" value="Genomic_DNA"/>
</dbReference>
<dbReference type="Proteomes" id="UP001500665">
    <property type="component" value="Unassembled WGS sequence"/>
</dbReference>
<organism evidence="2 3">
    <name type="scientific">Actinocorallia libanotica</name>
    <dbReference type="NCBI Taxonomy" id="46162"/>
    <lineage>
        <taxon>Bacteria</taxon>
        <taxon>Bacillati</taxon>
        <taxon>Actinomycetota</taxon>
        <taxon>Actinomycetes</taxon>
        <taxon>Streptosporangiales</taxon>
        <taxon>Thermomonosporaceae</taxon>
        <taxon>Actinocorallia</taxon>
    </lineage>
</organism>
<reference evidence="3" key="1">
    <citation type="journal article" date="2019" name="Int. J. Syst. Evol. Microbiol.">
        <title>The Global Catalogue of Microorganisms (GCM) 10K type strain sequencing project: providing services to taxonomists for standard genome sequencing and annotation.</title>
        <authorList>
            <consortium name="The Broad Institute Genomics Platform"/>
            <consortium name="The Broad Institute Genome Sequencing Center for Infectious Disease"/>
            <person name="Wu L."/>
            <person name="Ma J."/>
        </authorList>
    </citation>
    <scope>NUCLEOTIDE SEQUENCE [LARGE SCALE GENOMIC DNA]</scope>
    <source>
        <strain evidence="3">JCM 10696</strain>
    </source>
</reference>
<gene>
    <name evidence="2" type="ORF">GCM10009550_71610</name>
</gene>
<evidence type="ECO:0000313" key="2">
    <source>
        <dbReference type="EMBL" id="GAA0967558.1"/>
    </source>
</evidence>
<protein>
    <submittedName>
        <fullName evidence="2">Uncharacterized protein</fullName>
    </submittedName>
</protein>
<evidence type="ECO:0000256" key="1">
    <source>
        <dbReference type="SAM" id="MobiDB-lite"/>
    </source>
</evidence>
<comment type="caution">
    <text evidence="2">The sequence shown here is derived from an EMBL/GenBank/DDBJ whole genome shotgun (WGS) entry which is preliminary data.</text>
</comment>
<sequence>MKRGERVVGRCDPPQDGSSVSGVFGELPRQGDHHIRAGIADERPIPKHDVVRDVSGSDKKPPTRMRTGQVPIGGCEQITHGGERTPSLVVSGQERQDVTERIGGDIDG</sequence>
<feature type="compositionally biased region" description="Basic and acidic residues" evidence="1">
    <location>
        <begin position="29"/>
        <end position="61"/>
    </location>
</feature>
<feature type="region of interest" description="Disordered" evidence="1">
    <location>
        <begin position="1"/>
        <end position="83"/>
    </location>
</feature>
<name>A0ABP4CHG9_9ACTN</name>
<proteinExistence type="predicted"/>